<dbReference type="Proteomes" id="UP000677082">
    <property type="component" value="Unassembled WGS sequence"/>
</dbReference>
<evidence type="ECO:0000313" key="1">
    <source>
        <dbReference type="EMBL" id="GIM98048.1"/>
    </source>
</evidence>
<dbReference type="AlphaFoldDB" id="A0A919WDF2"/>
<dbReference type="EMBL" id="BOQN01000177">
    <property type="protein sequence ID" value="GIM98048.1"/>
    <property type="molecule type" value="Genomic_DNA"/>
</dbReference>
<gene>
    <name evidence="1" type="ORF">Ato02nite_098410</name>
</gene>
<name>A0A919WDF2_9ACTN</name>
<keyword evidence="2" id="KW-1185">Reference proteome</keyword>
<protein>
    <submittedName>
        <fullName evidence="1">Uncharacterized protein</fullName>
    </submittedName>
</protein>
<reference evidence="1 2" key="1">
    <citation type="submission" date="2021-03" db="EMBL/GenBank/DDBJ databases">
        <title>Whole genome shotgun sequence of Actinoplanes toevensis NBRC 105298.</title>
        <authorList>
            <person name="Komaki H."/>
            <person name="Tamura T."/>
        </authorList>
    </citation>
    <scope>NUCLEOTIDE SEQUENCE [LARGE SCALE GENOMIC DNA]</scope>
    <source>
        <strain evidence="1 2">NBRC 105298</strain>
    </source>
</reference>
<sequence>MGYTHCWRYQPDSRAYAAAWPAIVQDSNHIIAQLSKRIPIAGPDTTGVPLLSTADGIAYNGGPGEHGEAFVLAVPGTTARQWWFCKTDGQPYDLAVTATLLRCHLLLPEAFLIASEGAWTADWQPARRLVKRLFGVTVRTVPFSDAALPDDDDFRALSTDTHDR</sequence>
<accession>A0A919WDF2</accession>
<comment type="caution">
    <text evidence="1">The sequence shown here is derived from an EMBL/GenBank/DDBJ whole genome shotgun (WGS) entry which is preliminary data.</text>
</comment>
<organism evidence="1 2">
    <name type="scientific">Paractinoplanes toevensis</name>
    <dbReference type="NCBI Taxonomy" id="571911"/>
    <lineage>
        <taxon>Bacteria</taxon>
        <taxon>Bacillati</taxon>
        <taxon>Actinomycetota</taxon>
        <taxon>Actinomycetes</taxon>
        <taxon>Micromonosporales</taxon>
        <taxon>Micromonosporaceae</taxon>
        <taxon>Paractinoplanes</taxon>
    </lineage>
</organism>
<proteinExistence type="predicted"/>
<evidence type="ECO:0000313" key="2">
    <source>
        <dbReference type="Proteomes" id="UP000677082"/>
    </source>
</evidence>